<evidence type="ECO:0000256" key="1">
    <source>
        <dbReference type="SAM" id="MobiDB-lite"/>
    </source>
</evidence>
<dbReference type="AlphaFoldDB" id="A0A9D2EBQ0"/>
<accession>A0A9D2EBQ0</accession>
<dbReference type="InterPro" id="IPR050817">
    <property type="entry name" value="DjlA_DnaK_co-chaperone"/>
</dbReference>
<protein>
    <submittedName>
        <fullName evidence="3">DnaJ domain-containing protein</fullName>
    </submittedName>
</protein>
<reference evidence="3" key="1">
    <citation type="journal article" date="2021" name="PeerJ">
        <title>Extensive microbial diversity within the chicken gut microbiome revealed by metagenomics and culture.</title>
        <authorList>
            <person name="Gilroy R."/>
            <person name="Ravi A."/>
            <person name="Getino M."/>
            <person name="Pursley I."/>
            <person name="Horton D.L."/>
            <person name="Alikhan N.F."/>
            <person name="Baker D."/>
            <person name="Gharbi K."/>
            <person name="Hall N."/>
            <person name="Watson M."/>
            <person name="Adriaenssens E.M."/>
            <person name="Foster-Nyarko E."/>
            <person name="Jarju S."/>
            <person name="Secka A."/>
            <person name="Antonio M."/>
            <person name="Oren A."/>
            <person name="Chaudhuri R.R."/>
            <person name="La Ragione R."/>
            <person name="Hildebrand F."/>
            <person name="Pallen M.J."/>
        </authorList>
    </citation>
    <scope>NUCLEOTIDE SEQUENCE</scope>
    <source>
        <strain evidence="3">ChiGjej4B4-7305</strain>
    </source>
</reference>
<feature type="region of interest" description="Disordered" evidence="1">
    <location>
        <begin position="72"/>
        <end position="123"/>
    </location>
</feature>
<comment type="caution">
    <text evidence="3">The sequence shown here is derived from an EMBL/GenBank/DDBJ whole genome shotgun (WGS) entry which is preliminary data.</text>
</comment>
<dbReference type="SUPFAM" id="SSF46565">
    <property type="entry name" value="Chaperone J-domain"/>
    <property type="match status" value="1"/>
</dbReference>
<evidence type="ECO:0000313" key="4">
    <source>
        <dbReference type="Proteomes" id="UP000824037"/>
    </source>
</evidence>
<name>A0A9D2EBQ0_9MICO</name>
<sequence length="341" mass="36586">MSGTSPYQVLGVTPDVSPDALRRAYRRALRRSHPDTGGDAEAFLVVQEAWQLIGTPAARRAYDAAHAGERAAYDGGARPGRSTSGTSGAGRGRGFDSSPGRVWTSGSTAGGTRAPRRARSYGHPGGWSRERYLTLLREWVGRGVTIEDPYEDRLVTSAPPEIRHALADAQAEEATARLLGELGSAFTVWHDVATGRGNTTWARDASAGPTNPAKIDHVVLGPTGLFVVQSEDWGAPVTVRGRKLLSSGLAKGTRPMKELAERARVARRWGVRPSALVIVLDDDALSVDLASLGAKRSIGRFVVRRSLLTERLAHGLPEVPFLAAEDLFAARTALQRGIRFV</sequence>
<feature type="compositionally biased region" description="Low complexity" evidence="1">
    <location>
        <begin position="75"/>
        <end position="86"/>
    </location>
</feature>
<reference evidence="3" key="2">
    <citation type="submission" date="2021-04" db="EMBL/GenBank/DDBJ databases">
        <authorList>
            <person name="Gilroy R."/>
        </authorList>
    </citation>
    <scope>NUCLEOTIDE SEQUENCE</scope>
    <source>
        <strain evidence="3">ChiGjej4B4-7305</strain>
    </source>
</reference>
<dbReference type="SMART" id="SM00271">
    <property type="entry name" value="DnaJ"/>
    <property type="match status" value="1"/>
</dbReference>
<dbReference type="InterPro" id="IPR036869">
    <property type="entry name" value="J_dom_sf"/>
</dbReference>
<evidence type="ECO:0000259" key="2">
    <source>
        <dbReference type="PROSITE" id="PS50076"/>
    </source>
</evidence>
<dbReference type="InterPro" id="IPR001623">
    <property type="entry name" value="DnaJ_domain"/>
</dbReference>
<organism evidence="3 4">
    <name type="scientific">Candidatus Ruania gallistercoris</name>
    <dbReference type="NCBI Taxonomy" id="2838746"/>
    <lineage>
        <taxon>Bacteria</taxon>
        <taxon>Bacillati</taxon>
        <taxon>Actinomycetota</taxon>
        <taxon>Actinomycetes</taxon>
        <taxon>Micrococcales</taxon>
        <taxon>Ruaniaceae</taxon>
        <taxon>Ruania</taxon>
    </lineage>
</organism>
<feature type="domain" description="J" evidence="2">
    <location>
        <begin position="5"/>
        <end position="66"/>
    </location>
</feature>
<dbReference type="Pfam" id="PF00226">
    <property type="entry name" value="DnaJ"/>
    <property type="match status" value="1"/>
</dbReference>
<dbReference type="PRINTS" id="PR00625">
    <property type="entry name" value="JDOMAIN"/>
</dbReference>
<dbReference type="InterPro" id="IPR011528">
    <property type="entry name" value="NERD"/>
</dbReference>
<gene>
    <name evidence="3" type="ORF">H9815_01705</name>
</gene>
<dbReference type="Proteomes" id="UP000824037">
    <property type="component" value="Unassembled WGS sequence"/>
</dbReference>
<dbReference type="Pfam" id="PF08378">
    <property type="entry name" value="NERD"/>
    <property type="match status" value="1"/>
</dbReference>
<dbReference type="PANTHER" id="PTHR24074">
    <property type="entry name" value="CO-CHAPERONE PROTEIN DJLA"/>
    <property type="match status" value="1"/>
</dbReference>
<proteinExistence type="predicted"/>
<dbReference type="PROSITE" id="PS50076">
    <property type="entry name" value="DNAJ_2"/>
    <property type="match status" value="1"/>
</dbReference>
<dbReference type="EMBL" id="DXBY01000033">
    <property type="protein sequence ID" value="HIZ34465.1"/>
    <property type="molecule type" value="Genomic_DNA"/>
</dbReference>
<evidence type="ECO:0000313" key="3">
    <source>
        <dbReference type="EMBL" id="HIZ34465.1"/>
    </source>
</evidence>
<dbReference type="Gene3D" id="1.10.287.110">
    <property type="entry name" value="DnaJ domain"/>
    <property type="match status" value="1"/>
</dbReference>